<feature type="transmembrane region" description="Helical" evidence="2">
    <location>
        <begin position="164"/>
        <end position="185"/>
    </location>
</feature>
<feature type="compositionally biased region" description="Basic residues" evidence="1">
    <location>
        <begin position="94"/>
        <end position="109"/>
    </location>
</feature>
<protein>
    <submittedName>
        <fullName evidence="3">Uncharacterized protein</fullName>
    </submittedName>
</protein>
<evidence type="ECO:0000313" key="3">
    <source>
        <dbReference type="EMBL" id="QDZ40534.1"/>
    </source>
</evidence>
<dbReference type="OrthoDB" id="581207at2"/>
<feature type="region of interest" description="Disordered" evidence="1">
    <location>
        <begin position="85"/>
        <end position="110"/>
    </location>
</feature>
<gene>
    <name evidence="3" type="ORF">FRE64_11565</name>
</gene>
<dbReference type="KEGG" id="enn:FRE64_11565"/>
<reference evidence="3" key="1">
    <citation type="submission" date="2019-08" db="EMBL/GenBank/DDBJ databases">
        <title>Carotenoids and Carotenoid Binding Proteins in the Halophilic Cyanobacterium Euhalothece sp. ZM00.</title>
        <authorList>
            <person name="Cho S.M."/>
            <person name="Song J.Y."/>
            <person name="Park Y.-I."/>
        </authorList>
    </citation>
    <scope>NUCLEOTIDE SEQUENCE [LARGE SCALE GENOMIC DNA]</scope>
    <source>
        <strain evidence="3">Z-M001</strain>
    </source>
</reference>
<sequence length="273" mass="30744">MKITEETPTLLKLENSHLMLSWKRMQGVILGFIFFGAGLSTIALASSRTNLTCYRNNEENCEVKSSHLFGFLQGTNDEIPLNKLEGATLESRTSRRSRRSGGSRRRRRTSTTYRVTLITNNDEIPLTNSYSSGQSSKERKVNEINQFINDSSQNSLHLTQGGNWLVSGFGSLFMLAGGGIGYATWKRKFQLQCLFDRDSGQMYLKKQNPSSSETESWAIEEIQEAEVVSKNSSKKKQYKAQLVLKSGESIKLDVFGSRSHKEKITQSINEFLG</sequence>
<dbReference type="Proteomes" id="UP000318453">
    <property type="component" value="Chromosome"/>
</dbReference>
<dbReference type="AlphaFoldDB" id="A0A5B8NNB9"/>
<accession>A0A5B8NNB9</accession>
<evidence type="ECO:0000256" key="1">
    <source>
        <dbReference type="SAM" id="MobiDB-lite"/>
    </source>
</evidence>
<keyword evidence="4" id="KW-1185">Reference proteome</keyword>
<dbReference type="RefSeq" id="WP_146296375.1">
    <property type="nucleotide sequence ID" value="NZ_CP042326.1"/>
</dbReference>
<keyword evidence="2" id="KW-1133">Transmembrane helix</keyword>
<proteinExistence type="predicted"/>
<name>A0A5B8NNB9_9CHRO</name>
<evidence type="ECO:0000256" key="2">
    <source>
        <dbReference type="SAM" id="Phobius"/>
    </source>
</evidence>
<feature type="transmembrane region" description="Helical" evidence="2">
    <location>
        <begin position="27"/>
        <end position="46"/>
    </location>
</feature>
<evidence type="ECO:0000313" key="4">
    <source>
        <dbReference type="Proteomes" id="UP000318453"/>
    </source>
</evidence>
<keyword evidence="2" id="KW-0812">Transmembrane</keyword>
<dbReference type="EMBL" id="CP042326">
    <property type="protein sequence ID" value="QDZ40534.1"/>
    <property type="molecule type" value="Genomic_DNA"/>
</dbReference>
<keyword evidence="2" id="KW-0472">Membrane</keyword>
<organism evidence="3 4">
    <name type="scientific">Euhalothece natronophila Z-M001</name>
    <dbReference type="NCBI Taxonomy" id="522448"/>
    <lineage>
        <taxon>Bacteria</taxon>
        <taxon>Bacillati</taxon>
        <taxon>Cyanobacteriota</taxon>
        <taxon>Cyanophyceae</taxon>
        <taxon>Oscillatoriophycideae</taxon>
        <taxon>Chroococcales</taxon>
        <taxon>Halothecacae</taxon>
        <taxon>Halothece cluster</taxon>
        <taxon>Euhalothece</taxon>
    </lineage>
</organism>